<keyword evidence="3" id="KW-1185">Reference proteome</keyword>
<dbReference type="InterPro" id="IPR016040">
    <property type="entry name" value="NAD(P)-bd_dom"/>
</dbReference>
<dbReference type="CDD" id="cd05244">
    <property type="entry name" value="BVR-B_like_SDR_a"/>
    <property type="match status" value="1"/>
</dbReference>
<dbReference type="GO" id="GO:0016646">
    <property type="term" value="F:oxidoreductase activity, acting on the CH-NH group of donors, NAD or NADP as acceptor"/>
    <property type="evidence" value="ECO:0007669"/>
    <property type="project" value="TreeGrafter"/>
</dbReference>
<evidence type="ECO:0000313" key="2">
    <source>
        <dbReference type="EMBL" id="AIY39299.1"/>
    </source>
</evidence>
<dbReference type="SUPFAM" id="SSF51735">
    <property type="entry name" value="NAD(P)-binding Rossmann-fold domains"/>
    <property type="match status" value="1"/>
</dbReference>
<dbReference type="Proteomes" id="UP000030302">
    <property type="component" value="Chromosome"/>
</dbReference>
<dbReference type="HOGENOM" id="CLU_025711_3_1_4"/>
<dbReference type="OrthoDB" id="7352421at2"/>
<dbReference type="RefSeq" id="WP_038484073.1">
    <property type="nucleotide sequence ID" value="NZ_CP009962.1"/>
</dbReference>
<dbReference type="PANTHER" id="PTHR43355">
    <property type="entry name" value="FLAVIN REDUCTASE (NADPH)"/>
    <property type="match status" value="1"/>
</dbReference>
<organism evidence="2 3">
    <name type="scientific">Collimonas arenae</name>
    <dbReference type="NCBI Taxonomy" id="279058"/>
    <lineage>
        <taxon>Bacteria</taxon>
        <taxon>Pseudomonadati</taxon>
        <taxon>Pseudomonadota</taxon>
        <taxon>Betaproteobacteria</taxon>
        <taxon>Burkholderiales</taxon>
        <taxon>Oxalobacteraceae</taxon>
        <taxon>Collimonas</taxon>
    </lineage>
</organism>
<dbReference type="KEGG" id="care:LT85_0139"/>
<gene>
    <name evidence="2" type="ORF">LT85_0139</name>
</gene>
<dbReference type="Pfam" id="PF13460">
    <property type="entry name" value="NAD_binding_10"/>
    <property type="match status" value="1"/>
</dbReference>
<dbReference type="InterPro" id="IPR036291">
    <property type="entry name" value="NAD(P)-bd_dom_sf"/>
</dbReference>
<protein>
    <submittedName>
        <fullName evidence="2">Rrf2-linked NADH-flavin reductase</fullName>
    </submittedName>
</protein>
<evidence type="ECO:0000259" key="1">
    <source>
        <dbReference type="Pfam" id="PF13460"/>
    </source>
</evidence>
<dbReference type="PANTHER" id="PTHR43355:SF2">
    <property type="entry name" value="FLAVIN REDUCTASE (NADPH)"/>
    <property type="match status" value="1"/>
</dbReference>
<accession>A0A0A1F6K8</accession>
<sequence length="203" mass="21433">MKIAIIGATGNAGSRIAAEALRRGHSVTGIARSADPAKAPAGVELRQGDATQPEQLAALIRGQDVVVSAAKFSVLKAATLLQGVKSAGVKRLLVVGGAASLETAPGVTLLDSPNFPAEYKVEAVPGKQFLDDLRAETEVDWTFLSPPAMFAPGERTGVFRVGQNQLMADAQGKSHISMEDYAIALLDEIEQPKHLKQRFTVAY</sequence>
<dbReference type="EMBL" id="CP009962">
    <property type="protein sequence ID" value="AIY39299.1"/>
    <property type="molecule type" value="Genomic_DNA"/>
</dbReference>
<dbReference type="AlphaFoldDB" id="A0A0A1F6K8"/>
<dbReference type="STRING" id="279058.LT85_0139"/>
<feature type="domain" description="NAD(P)-binding" evidence="1">
    <location>
        <begin position="7"/>
        <end position="191"/>
    </location>
</feature>
<evidence type="ECO:0000313" key="3">
    <source>
        <dbReference type="Proteomes" id="UP000030302"/>
    </source>
</evidence>
<name>A0A0A1F6K8_9BURK</name>
<proteinExistence type="predicted"/>
<reference evidence="3" key="1">
    <citation type="journal article" date="2014" name="Soil Biol. Biochem.">
        <title>Structure and function of bacterial communities in ageing soils: Insights from the Mendocino ecological staircase.</title>
        <authorList>
            <person name="Uroz S."/>
            <person name="Tech J.J."/>
            <person name="Sawaya N.A."/>
            <person name="Frey-Klett P."/>
            <person name="Leveau J.H.J."/>
        </authorList>
    </citation>
    <scope>NUCLEOTIDE SEQUENCE [LARGE SCALE GENOMIC DNA]</scope>
    <source>
        <strain evidence="3">Cal35</strain>
    </source>
</reference>
<dbReference type="InterPro" id="IPR051606">
    <property type="entry name" value="Polyketide_Oxido-like"/>
</dbReference>
<dbReference type="Gene3D" id="3.40.50.720">
    <property type="entry name" value="NAD(P)-binding Rossmann-like Domain"/>
    <property type="match status" value="1"/>
</dbReference>